<keyword evidence="2" id="KW-0813">Transport</keyword>
<dbReference type="InterPro" id="IPR045800">
    <property type="entry name" value="HMBD"/>
</dbReference>
<evidence type="ECO:0000256" key="3">
    <source>
        <dbReference type="SAM" id="Phobius"/>
    </source>
</evidence>
<dbReference type="PANTHER" id="PTHR30097">
    <property type="entry name" value="CATION EFFLUX SYSTEM PROTEIN CUSB"/>
    <property type="match status" value="1"/>
</dbReference>
<dbReference type="SUPFAM" id="SSF111369">
    <property type="entry name" value="HlyD-like secretion proteins"/>
    <property type="match status" value="1"/>
</dbReference>
<feature type="domain" description="CzcB-like C-terminal circularly permuted SH3-like" evidence="7">
    <location>
        <begin position="350"/>
        <end position="409"/>
    </location>
</feature>
<dbReference type="Gene3D" id="2.40.420.20">
    <property type="match status" value="1"/>
</dbReference>
<accession>A0A8J8FCB7</accession>
<evidence type="ECO:0000313" key="8">
    <source>
        <dbReference type="EMBL" id="NNV55436.1"/>
    </source>
</evidence>
<dbReference type="InterPro" id="IPR051909">
    <property type="entry name" value="MFP_Cation_Efflux"/>
</dbReference>
<dbReference type="FunFam" id="2.40.30.170:FF:000010">
    <property type="entry name" value="Efflux RND transporter periplasmic adaptor subunit"/>
    <property type="match status" value="1"/>
</dbReference>
<dbReference type="Pfam" id="PF25975">
    <property type="entry name" value="CzcB_C"/>
    <property type="match status" value="1"/>
</dbReference>
<protein>
    <submittedName>
        <fullName evidence="8">Efflux RND transporter periplasmic adaptor subunit</fullName>
    </submittedName>
</protein>
<dbReference type="GO" id="GO:0030288">
    <property type="term" value="C:outer membrane-bounded periplasmic space"/>
    <property type="evidence" value="ECO:0007669"/>
    <property type="project" value="TreeGrafter"/>
</dbReference>
<dbReference type="Pfam" id="PF25954">
    <property type="entry name" value="Beta-barrel_RND_2"/>
    <property type="match status" value="1"/>
</dbReference>
<dbReference type="InterPro" id="IPR006143">
    <property type="entry name" value="RND_pump_MFP"/>
</dbReference>
<organism evidence="8 9">
    <name type="scientific">Limnovirga soli</name>
    <dbReference type="NCBI Taxonomy" id="2656915"/>
    <lineage>
        <taxon>Bacteria</taxon>
        <taxon>Pseudomonadati</taxon>
        <taxon>Bacteroidota</taxon>
        <taxon>Chitinophagia</taxon>
        <taxon>Chitinophagales</taxon>
        <taxon>Chitinophagaceae</taxon>
        <taxon>Limnovirga</taxon>
    </lineage>
</organism>
<dbReference type="Pfam" id="PF19335">
    <property type="entry name" value="HMBD"/>
    <property type="match status" value="1"/>
</dbReference>
<comment type="caution">
    <text evidence="8">The sequence shown here is derived from an EMBL/GenBank/DDBJ whole genome shotgun (WGS) entry which is preliminary data.</text>
</comment>
<keyword evidence="3" id="KW-1133">Transmembrane helix</keyword>
<dbReference type="GO" id="GO:0060003">
    <property type="term" value="P:copper ion export"/>
    <property type="evidence" value="ECO:0007669"/>
    <property type="project" value="TreeGrafter"/>
</dbReference>
<dbReference type="Gene3D" id="2.40.30.170">
    <property type="match status" value="1"/>
</dbReference>
<evidence type="ECO:0000256" key="2">
    <source>
        <dbReference type="ARBA" id="ARBA00022448"/>
    </source>
</evidence>
<evidence type="ECO:0000313" key="9">
    <source>
        <dbReference type="Proteomes" id="UP000598971"/>
    </source>
</evidence>
<keyword evidence="9" id="KW-1185">Reference proteome</keyword>
<reference evidence="8" key="1">
    <citation type="submission" date="2019-10" db="EMBL/GenBank/DDBJ databases">
        <title>Draft genome sequence of Panacibacter sp. KCS-6.</title>
        <authorList>
            <person name="Yim K.J."/>
        </authorList>
    </citation>
    <scope>NUCLEOTIDE SEQUENCE</scope>
    <source>
        <strain evidence="8">KCS-6</strain>
    </source>
</reference>
<feature type="domain" description="CusB-like beta-barrel" evidence="6">
    <location>
        <begin position="267"/>
        <end position="343"/>
    </location>
</feature>
<dbReference type="Pfam" id="PF25919">
    <property type="entry name" value="BSH_CusB"/>
    <property type="match status" value="1"/>
</dbReference>
<evidence type="ECO:0000256" key="1">
    <source>
        <dbReference type="ARBA" id="ARBA00009477"/>
    </source>
</evidence>
<keyword evidence="3" id="KW-0472">Membrane</keyword>
<comment type="similarity">
    <text evidence="1">Belongs to the membrane fusion protein (MFP) (TC 8.A.1) family.</text>
</comment>
<feature type="domain" description="CusB-like barrel-sandwich hybrid" evidence="5">
    <location>
        <begin position="138"/>
        <end position="263"/>
    </location>
</feature>
<sequence>MMKLYNYEPNNLATIKLPLRRTLVRLALYSAICIAALLLVAACNNNGKKPAATVLTSDVYYTCSMHPQVMQDKPGNCPICSMQLIEARKSNMQKPGEIELSDAQVQLGNIQTDTIQSGSIGNRQVLTATLNFNEEAITNISARVAGRVDRLYFKNTGDYIRKGDKLYDIYSEDLNNAKQEYLLALEKQNSLSTSLIDFAQVIESAKSKLLLWGLNENQINEIATTHTASSLTSFYSNQEGYITALNLREGDYVMDGGSIVTIANLSTIWVEAQVYTSQYAAIGNGNMVTVQIPDLNNITLRGRIAFINPEINPDTRINLVRVVLPNTDNLLRPGMPAYVYVENKQRKGISLPVDAVIRNENASSVWIKTGHNSFVNKMVQTGIETENSIEILSGIKEGDAVVVTGAYLVNSEYIFKRGANPMAGMHMDRPIHQPVLMP</sequence>
<dbReference type="GO" id="GO:0022857">
    <property type="term" value="F:transmembrane transporter activity"/>
    <property type="evidence" value="ECO:0007669"/>
    <property type="project" value="InterPro"/>
</dbReference>
<dbReference type="GO" id="GO:0046914">
    <property type="term" value="F:transition metal ion binding"/>
    <property type="evidence" value="ECO:0007669"/>
    <property type="project" value="TreeGrafter"/>
</dbReference>
<evidence type="ECO:0000259" key="7">
    <source>
        <dbReference type="Pfam" id="PF25975"/>
    </source>
</evidence>
<dbReference type="InterPro" id="IPR058649">
    <property type="entry name" value="CzcB_C"/>
</dbReference>
<dbReference type="PANTHER" id="PTHR30097:SF15">
    <property type="entry name" value="CATION EFFLUX SYSTEM PROTEIN CUSB"/>
    <property type="match status" value="1"/>
</dbReference>
<dbReference type="EMBL" id="WHPF01000005">
    <property type="protein sequence ID" value="NNV55436.1"/>
    <property type="molecule type" value="Genomic_DNA"/>
</dbReference>
<proteinExistence type="inferred from homology"/>
<dbReference type="NCBIfam" id="TIGR01730">
    <property type="entry name" value="RND_mfp"/>
    <property type="match status" value="1"/>
</dbReference>
<gene>
    <name evidence="8" type="ORF">GD597_08205</name>
</gene>
<evidence type="ECO:0000259" key="4">
    <source>
        <dbReference type="Pfam" id="PF19335"/>
    </source>
</evidence>
<dbReference type="InterPro" id="IPR058792">
    <property type="entry name" value="Beta-barrel_RND_2"/>
</dbReference>
<name>A0A8J8FCB7_9BACT</name>
<dbReference type="Proteomes" id="UP000598971">
    <property type="component" value="Unassembled WGS sequence"/>
</dbReference>
<keyword evidence="3" id="KW-0812">Transmembrane</keyword>
<dbReference type="GO" id="GO:0016020">
    <property type="term" value="C:membrane"/>
    <property type="evidence" value="ECO:0007669"/>
    <property type="project" value="InterPro"/>
</dbReference>
<dbReference type="GO" id="GO:0015679">
    <property type="term" value="P:plasma membrane copper ion transport"/>
    <property type="evidence" value="ECO:0007669"/>
    <property type="project" value="TreeGrafter"/>
</dbReference>
<dbReference type="AlphaFoldDB" id="A0A8J8FCB7"/>
<evidence type="ECO:0000259" key="6">
    <source>
        <dbReference type="Pfam" id="PF25954"/>
    </source>
</evidence>
<feature type="domain" description="Heavy metal binding" evidence="4">
    <location>
        <begin position="60"/>
        <end position="86"/>
    </location>
</feature>
<evidence type="ECO:0000259" key="5">
    <source>
        <dbReference type="Pfam" id="PF25919"/>
    </source>
</evidence>
<dbReference type="InterPro" id="IPR058790">
    <property type="entry name" value="BSH_CusB"/>
</dbReference>
<feature type="transmembrane region" description="Helical" evidence="3">
    <location>
        <begin position="23"/>
        <end position="42"/>
    </location>
</feature>